<dbReference type="AlphaFoldDB" id="A0A4Z2FA71"/>
<proteinExistence type="predicted"/>
<feature type="compositionally biased region" description="Basic and acidic residues" evidence="1">
    <location>
        <begin position="13"/>
        <end position="24"/>
    </location>
</feature>
<gene>
    <name evidence="2" type="ORF">EYF80_052058</name>
</gene>
<evidence type="ECO:0000313" key="2">
    <source>
        <dbReference type="EMBL" id="TNN37771.1"/>
    </source>
</evidence>
<sequence>MRAGSASHRRAAHKGEESDMRDKSPLTFWPAPSEDDGLDGDSLRGFPQGVDDGTLPSRSAETRVRMSAGFAWKERERTLYFTI</sequence>
<dbReference type="Proteomes" id="UP000314294">
    <property type="component" value="Unassembled WGS sequence"/>
</dbReference>
<feature type="region of interest" description="Disordered" evidence="1">
    <location>
        <begin position="1"/>
        <end position="60"/>
    </location>
</feature>
<reference evidence="2 3" key="1">
    <citation type="submission" date="2019-03" db="EMBL/GenBank/DDBJ databases">
        <title>First draft genome of Liparis tanakae, snailfish: a comprehensive survey of snailfish specific genes.</title>
        <authorList>
            <person name="Kim W."/>
            <person name="Song I."/>
            <person name="Jeong J.-H."/>
            <person name="Kim D."/>
            <person name="Kim S."/>
            <person name="Ryu S."/>
            <person name="Song J.Y."/>
            <person name="Lee S.K."/>
        </authorList>
    </citation>
    <scope>NUCLEOTIDE SEQUENCE [LARGE SCALE GENOMIC DNA]</scope>
    <source>
        <tissue evidence="2">Muscle</tissue>
    </source>
</reference>
<keyword evidence="3" id="KW-1185">Reference proteome</keyword>
<dbReference type="EMBL" id="SRLO01001443">
    <property type="protein sequence ID" value="TNN37771.1"/>
    <property type="molecule type" value="Genomic_DNA"/>
</dbReference>
<organism evidence="2 3">
    <name type="scientific">Liparis tanakae</name>
    <name type="common">Tanaka's snailfish</name>
    <dbReference type="NCBI Taxonomy" id="230148"/>
    <lineage>
        <taxon>Eukaryota</taxon>
        <taxon>Metazoa</taxon>
        <taxon>Chordata</taxon>
        <taxon>Craniata</taxon>
        <taxon>Vertebrata</taxon>
        <taxon>Euteleostomi</taxon>
        <taxon>Actinopterygii</taxon>
        <taxon>Neopterygii</taxon>
        <taxon>Teleostei</taxon>
        <taxon>Neoteleostei</taxon>
        <taxon>Acanthomorphata</taxon>
        <taxon>Eupercaria</taxon>
        <taxon>Perciformes</taxon>
        <taxon>Cottioidei</taxon>
        <taxon>Cottales</taxon>
        <taxon>Liparidae</taxon>
        <taxon>Liparis</taxon>
    </lineage>
</organism>
<evidence type="ECO:0000256" key="1">
    <source>
        <dbReference type="SAM" id="MobiDB-lite"/>
    </source>
</evidence>
<name>A0A4Z2FA71_9TELE</name>
<protein>
    <submittedName>
        <fullName evidence="2">Uncharacterized protein</fullName>
    </submittedName>
</protein>
<accession>A0A4Z2FA71</accession>
<comment type="caution">
    <text evidence="2">The sequence shown here is derived from an EMBL/GenBank/DDBJ whole genome shotgun (WGS) entry which is preliminary data.</text>
</comment>
<evidence type="ECO:0000313" key="3">
    <source>
        <dbReference type="Proteomes" id="UP000314294"/>
    </source>
</evidence>